<proteinExistence type="predicted"/>
<accession>A0A7M3DUN6</accession>
<evidence type="ECO:0000313" key="2">
    <source>
        <dbReference type="Proteomes" id="UP000292974"/>
    </source>
</evidence>
<dbReference type="Proteomes" id="UP000292974">
    <property type="component" value="Unassembled WGS sequence"/>
</dbReference>
<dbReference type="EMBL" id="SIOP01000001">
    <property type="protein sequence ID" value="TAY52367.1"/>
    <property type="molecule type" value="Genomic_DNA"/>
</dbReference>
<dbReference type="AlphaFoldDB" id="A0A7M3DUN6"/>
<gene>
    <name evidence="1" type="ORF">ELH90_12280</name>
</gene>
<sequence>MAIVFIRLCRDGVRQFEALLKLWRARFFNISSDNSLSWSKSDVLDPADVPVHGWQQVVLARKEEAKIPPGDARAS</sequence>
<protein>
    <submittedName>
        <fullName evidence="1">Uncharacterized protein</fullName>
    </submittedName>
</protein>
<comment type="caution">
    <text evidence="1">The sequence shown here is derived from an EMBL/GenBank/DDBJ whole genome shotgun (WGS) entry which is preliminary data.</text>
</comment>
<organism evidence="1 2">
    <name type="scientific">Rhizobium leguminosarum</name>
    <dbReference type="NCBI Taxonomy" id="384"/>
    <lineage>
        <taxon>Bacteria</taxon>
        <taxon>Pseudomonadati</taxon>
        <taxon>Pseudomonadota</taxon>
        <taxon>Alphaproteobacteria</taxon>
        <taxon>Hyphomicrobiales</taxon>
        <taxon>Rhizobiaceae</taxon>
        <taxon>Rhizobium/Agrobacterium group</taxon>
        <taxon>Rhizobium</taxon>
    </lineage>
</organism>
<reference evidence="1 2" key="1">
    <citation type="submission" date="2019-02" db="EMBL/GenBank/DDBJ databases">
        <title>The genomic architecture of introgression among sibling species of bacteria.</title>
        <authorList>
            <person name="Cavassim M.I.A."/>
            <person name="Moeskjaer S."/>
            <person name="Moslemi C."/>
            <person name="Fields B."/>
            <person name="Bachmann A."/>
            <person name="Vilhjalmsson B."/>
            <person name="Schierup M.H."/>
            <person name="Young J.P.W."/>
            <person name="Andersen S.U."/>
        </authorList>
    </citation>
    <scope>NUCLEOTIDE SEQUENCE [LARGE SCALE GENOMIC DNA]</scope>
    <source>
        <strain evidence="1 2">SM135B</strain>
    </source>
</reference>
<name>A0A7M3DUN6_RHILE</name>
<evidence type="ECO:0000313" key="1">
    <source>
        <dbReference type="EMBL" id="TAY52367.1"/>
    </source>
</evidence>
<dbReference type="RefSeq" id="WP_112902916.1">
    <property type="nucleotide sequence ID" value="NZ_CP030760.1"/>
</dbReference>